<keyword evidence="2" id="KW-1185">Reference proteome</keyword>
<feature type="non-terminal residue" evidence="1">
    <location>
        <position position="106"/>
    </location>
</feature>
<reference evidence="1 2" key="1">
    <citation type="journal article" date="2023" name="Sci. Data">
        <title>Genome assembly of the Korean intertidal mud-creeper Batillaria attramentaria.</title>
        <authorList>
            <person name="Patra A.K."/>
            <person name="Ho P.T."/>
            <person name="Jun S."/>
            <person name="Lee S.J."/>
            <person name="Kim Y."/>
            <person name="Won Y.J."/>
        </authorList>
    </citation>
    <scope>NUCLEOTIDE SEQUENCE [LARGE SCALE GENOMIC DNA]</scope>
    <source>
        <strain evidence="1">Wonlab-2016</strain>
    </source>
</reference>
<sequence>MKGADFSIVQEGDAGLNSITLGVSDADFQITFRPFDYDGKMKAQKKAGITVTCPETVLHDILLSDTQQTNPQCEIASNILQKRCKGDKKADALKACSPLVNYGKHT</sequence>
<evidence type="ECO:0000313" key="1">
    <source>
        <dbReference type="EMBL" id="KAK7483125.1"/>
    </source>
</evidence>
<gene>
    <name evidence="1" type="ORF">BaRGS_00025621</name>
</gene>
<organism evidence="1 2">
    <name type="scientific">Batillaria attramentaria</name>
    <dbReference type="NCBI Taxonomy" id="370345"/>
    <lineage>
        <taxon>Eukaryota</taxon>
        <taxon>Metazoa</taxon>
        <taxon>Spiralia</taxon>
        <taxon>Lophotrochozoa</taxon>
        <taxon>Mollusca</taxon>
        <taxon>Gastropoda</taxon>
        <taxon>Caenogastropoda</taxon>
        <taxon>Sorbeoconcha</taxon>
        <taxon>Cerithioidea</taxon>
        <taxon>Batillariidae</taxon>
        <taxon>Batillaria</taxon>
    </lineage>
</organism>
<dbReference type="EMBL" id="JACVVK020000232">
    <property type="protein sequence ID" value="KAK7483125.1"/>
    <property type="molecule type" value="Genomic_DNA"/>
</dbReference>
<protein>
    <submittedName>
        <fullName evidence="1">Uncharacterized protein</fullName>
    </submittedName>
</protein>
<name>A0ABD0K6V1_9CAEN</name>
<accession>A0ABD0K6V1</accession>
<evidence type="ECO:0000313" key="2">
    <source>
        <dbReference type="Proteomes" id="UP001519460"/>
    </source>
</evidence>
<dbReference type="AlphaFoldDB" id="A0ABD0K6V1"/>
<proteinExistence type="predicted"/>
<comment type="caution">
    <text evidence="1">The sequence shown here is derived from an EMBL/GenBank/DDBJ whole genome shotgun (WGS) entry which is preliminary data.</text>
</comment>
<dbReference type="Proteomes" id="UP001519460">
    <property type="component" value="Unassembled WGS sequence"/>
</dbReference>